<keyword evidence="2" id="KW-0408">Iron</keyword>
<dbReference type="Proteomes" id="UP000526307">
    <property type="component" value="Unassembled WGS sequence"/>
</dbReference>
<name>A0A7Y8VQS9_9FIRM</name>
<protein>
    <submittedName>
        <fullName evidence="5">Aldo/keto reductase</fullName>
    </submittedName>
</protein>
<keyword evidence="6" id="KW-1185">Reference proteome</keyword>
<sequence length="377" mass="43306">MDGRYKLGFGLMRLPQTNPDDAGSIDIAESGRMADAFIDRGFTYFDTAWMYHNRQSEPSAKEFLVKRHDRSEYTLSTKLHSGFFNTEEERDAYFEAQLEKTGAGYFDYYLLHDVGRENIGKFEELHCFEYLQRKKDEGLIKHLGFSSHEDAEHVDKFLTDHPELEFIQLQINYLDWNSEGVQSGRCYEAAVRHGKDVVVMEPVKGGILANVPPEAEELFKTYRPDMSVASWAIRFAASLENVKVVLSGMSSMEQLLDNTSYMQNFEPLNDEEYEIIDKVVEIINRSISIPCTACSYCTEGCPMNIPIPRYFSLYNTDKLEDSSREWTTQREYYERSAMKFGKASDCIGCGQCEAICPQHLPIIKDLAMVADYFEGNQ</sequence>
<dbReference type="InterPro" id="IPR036812">
    <property type="entry name" value="NAD(P)_OxRdtase_dom_sf"/>
</dbReference>
<dbReference type="InterPro" id="IPR020471">
    <property type="entry name" value="AKR"/>
</dbReference>
<gene>
    <name evidence="5" type="ORF">HW270_02490</name>
</gene>
<dbReference type="EMBL" id="JABXYR010000001">
    <property type="protein sequence ID" value="NWO22949.1"/>
    <property type="molecule type" value="Genomic_DNA"/>
</dbReference>
<dbReference type="InterPro" id="IPR023210">
    <property type="entry name" value="NADP_OxRdtase_dom"/>
</dbReference>
<feature type="domain" description="4Fe-4S ferredoxin-type" evidence="4">
    <location>
        <begin position="336"/>
        <end position="366"/>
    </location>
</feature>
<evidence type="ECO:0000256" key="3">
    <source>
        <dbReference type="ARBA" id="ARBA00023014"/>
    </source>
</evidence>
<dbReference type="InterPro" id="IPR009051">
    <property type="entry name" value="Helical_ferredxn"/>
</dbReference>
<dbReference type="InterPro" id="IPR017896">
    <property type="entry name" value="4Fe4S_Fe-S-bd"/>
</dbReference>
<organism evidence="5 6">
    <name type="scientific">Mogibacterium timidum</name>
    <dbReference type="NCBI Taxonomy" id="35519"/>
    <lineage>
        <taxon>Bacteria</taxon>
        <taxon>Bacillati</taxon>
        <taxon>Bacillota</taxon>
        <taxon>Clostridia</taxon>
        <taxon>Peptostreptococcales</taxon>
        <taxon>Anaerovoracaceae</taxon>
        <taxon>Mogibacterium</taxon>
    </lineage>
</organism>
<evidence type="ECO:0000259" key="4">
    <source>
        <dbReference type="PROSITE" id="PS51379"/>
    </source>
</evidence>
<proteinExistence type="predicted"/>
<evidence type="ECO:0000313" key="5">
    <source>
        <dbReference type="EMBL" id="NWO22949.1"/>
    </source>
</evidence>
<dbReference type="RefSeq" id="WP_178978224.1">
    <property type="nucleotide sequence ID" value="NZ_CAUUGE010000005.1"/>
</dbReference>
<dbReference type="PROSITE" id="PS51379">
    <property type="entry name" value="4FE4S_FER_2"/>
    <property type="match status" value="1"/>
</dbReference>
<evidence type="ECO:0000256" key="2">
    <source>
        <dbReference type="ARBA" id="ARBA00023004"/>
    </source>
</evidence>
<reference evidence="5 6" key="1">
    <citation type="submission" date="2020-06" db="EMBL/GenBank/DDBJ databases">
        <title>Mogibacterium timidum strain W9173 genomic sequence.</title>
        <authorList>
            <person name="Wade W.G."/>
            <person name="Johnston C.D."/>
            <person name="Chen T."/>
            <person name="Dewhirst F.E."/>
        </authorList>
    </citation>
    <scope>NUCLEOTIDE SEQUENCE [LARGE SCALE GENOMIC DNA]</scope>
    <source>
        <strain evidence="5 6">W9173</strain>
    </source>
</reference>
<dbReference type="Gene3D" id="3.20.20.100">
    <property type="entry name" value="NADP-dependent oxidoreductase domain"/>
    <property type="match status" value="1"/>
</dbReference>
<dbReference type="InterPro" id="IPR017900">
    <property type="entry name" value="4Fe4S_Fe_S_CS"/>
</dbReference>
<dbReference type="PANTHER" id="PTHR43312">
    <property type="entry name" value="D-THREO-ALDOSE 1-DEHYDROGENASE"/>
    <property type="match status" value="1"/>
</dbReference>
<dbReference type="Pfam" id="PF13187">
    <property type="entry name" value="Fer4_9"/>
    <property type="match status" value="1"/>
</dbReference>
<accession>A0A7Y8VQS9</accession>
<dbReference type="SUPFAM" id="SSF46548">
    <property type="entry name" value="alpha-helical ferredoxin"/>
    <property type="match status" value="1"/>
</dbReference>
<dbReference type="PANTHER" id="PTHR43312:SF2">
    <property type="entry name" value="OXIDOREDUCTASE"/>
    <property type="match status" value="1"/>
</dbReference>
<evidence type="ECO:0000313" key="6">
    <source>
        <dbReference type="Proteomes" id="UP000526307"/>
    </source>
</evidence>
<dbReference type="CDD" id="cd19096">
    <property type="entry name" value="AKR_Fe-S_oxidoreductase"/>
    <property type="match status" value="1"/>
</dbReference>
<dbReference type="GO" id="GO:0046872">
    <property type="term" value="F:metal ion binding"/>
    <property type="evidence" value="ECO:0007669"/>
    <property type="project" value="UniProtKB-KW"/>
</dbReference>
<dbReference type="PROSITE" id="PS00198">
    <property type="entry name" value="4FE4S_FER_1"/>
    <property type="match status" value="1"/>
</dbReference>
<dbReference type="GO" id="GO:0016491">
    <property type="term" value="F:oxidoreductase activity"/>
    <property type="evidence" value="ECO:0007669"/>
    <property type="project" value="InterPro"/>
</dbReference>
<evidence type="ECO:0000256" key="1">
    <source>
        <dbReference type="ARBA" id="ARBA00022723"/>
    </source>
</evidence>
<dbReference type="GO" id="GO:0051536">
    <property type="term" value="F:iron-sulfur cluster binding"/>
    <property type="evidence" value="ECO:0007669"/>
    <property type="project" value="UniProtKB-KW"/>
</dbReference>
<dbReference type="SUPFAM" id="SSF51430">
    <property type="entry name" value="NAD(P)-linked oxidoreductase"/>
    <property type="match status" value="1"/>
</dbReference>
<dbReference type="AlphaFoldDB" id="A0A7Y8VQS9"/>
<keyword evidence="1" id="KW-0479">Metal-binding</keyword>
<dbReference type="Gene3D" id="1.10.1060.10">
    <property type="entry name" value="Alpha-helical ferredoxin"/>
    <property type="match status" value="1"/>
</dbReference>
<dbReference type="Pfam" id="PF00248">
    <property type="entry name" value="Aldo_ket_red"/>
    <property type="match status" value="1"/>
</dbReference>
<comment type="caution">
    <text evidence="5">The sequence shown here is derived from an EMBL/GenBank/DDBJ whole genome shotgun (WGS) entry which is preliminary data.</text>
</comment>
<keyword evidence="3" id="KW-0411">Iron-sulfur</keyword>
<dbReference type="InterPro" id="IPR053135">
    <property type="entry name" value="AKR2_Oxidoreductase"/>
</dbReference>
<dbReference type="PRINTS" id="PR00069">
    <property type="entry name" value="ALDKETRDTASE"/>
</dbReference>